<accession>A0A844Z0L4</accession>
<feature type="domain" description="DUF2147" evidence="2">
    <location>
        <begin position="24"/>
        <end position="135"/>
    </location>
</feature>
<dbReference type="PANTHER" id="PTHR36919:SF2">
    <property type="entry name" value="BLL6627 PROTEIN"/>
    <property type="match status" value="1"/>
</dbReference>
<feature type="signal peptide" evidence="1">
    <location>
        <begin position="1"/>
        <end position="18"/>
    </location>
</feature>
<protein>
    <submittedName>
        <fullName evidence="3">DUF2147 domain-containing protein</fullName>
    </submittedName>
</protein>
<dbReference type="PANTHER" id="PTHR36919">
    <property type="entry name" value="BLR1215 PROTEIN"/>
    <property type="match status" value="1"/>
</dbReference>
<dbReference type="EMBL" id="WTYV01000009">
    <property type="protein sequence ID" value="MXO73349.1"/>
    <property type="molecule type" value="Genomic_DNA"/>
</dbReference>
<dbReference type="InterPro" id="IPR019223">
    <property type="entry name" value="DUF2147"/>
</dbReference>
<proteinExistence type="predicted"/>
<evidence type="ECO:0000256" key="1">
    <source>
        <dbReference type="SAM" id="SignalP"/>
    </source>
</evidence>
<comment type="caution">
    <text evidence="3">The sequence shown here is derived from an EMBL/GenBank/DDBJ whole genome shotgun (WGS) entry which is preliminary data.</text>
</comment>
<feature type="chain" id="PRO_5032758532" evidence="1">
    <location>
        <begin position="19"/>
        <end position="139"/>
    </location>
</feature>
<dbReference type="OrthoDB" id="9811671at2"/>
<reference evidence="3 4" key="1">
    <citation type="submission" date="2019-12" db="EMBL/GenBank/DDBJ databases">
        <title>Genomic-based taxomic classification of the family Erythrobacteraceae.</title>
        <authorList>
            <person name="Xu L."/>
        </authorList>
    </citation>
    <scope>NUCLEOTIDE SEQUENCE [LARGE SCALE GENOMIC DNA]</scope>
    <source>
        <strain evidence="3 4">M0322</strain>
    </source>
</reference>
<dbReference type="Proteomes" id="UP000466966">
    <property type="component" value="Unassembled WGS sequence"/>
</dbReference>
<evidence type="ECO:0000313" key="3">
    <source>
        <dbReference type="EMBL" id="MXO73349.1"/>
    </source>
</evidence>
<evidence type="ECO:0000313" key="4">
    <source>
        <dbReference type="Proteomes" id="UP000466966"/>
    </source>
</evidence>
<keyword evidence="1" id="KW-0732">Signal</keyword>
<dbReference type="Pfam" id="PF09917">
    <property type="entry name" value="DUF2147"/>
    <property type="match status" value="1"/>
</dbReference>
<gene>
    <name evidence="3" type="ORF">GRI99_17130</name>
</gene>
<evidence type="ECO:0000259" key="2">
    <source>
        <dbReference type="Pfam" id="PF09917"/>
    </source>
</evidence>
<sequence length="139" mass="14928">MRGWLGIAALALAVPAAAQGSIDGVWRDDGGYVEITVGPWGAQGGATRCGRITRIIRQKPGETDRDRHNDNPALRGRSILGITILSGLAWRDGAWRGRVYNPEDGGTYRTEVRPGSGGTLEVKGCLGFICRTKVWPAAR</sequence>
<name>A0A844Z0L4_9SPHN</name>
<dbReference type="Gene3D" id="2.40.128.520">
    <property type="match status" value="1"/>
</dbReference>
<dbReference type="AlphaFoldDB" id="A0A844Z0L4"/>
<keyword evidence="4" id="KW-1185">Reference proteome</keyword>
<dbReference type="RefSeq" id="WP_160773277.1">
    <property type="nucleotide sequence ID" value="NZ_WTYV01000009.1"/>
</dbReference>
<organism evidence="3 4">
    <name type="scientific">Alteraurantiacibacter buctensis</name>
    <dbReference type="NCBI Taxonomy" id="1503981"/>
    <lineage>
        <taxon>Bacteria</taxon>
        <taxon>Pseudomonadati</taxon>
        <taxon>Pseudomonadota</taxon>
        <taxon>Alphaproteobacteria</taxon>
        <taxon>Sphingomonadales</taxon>
        <taxon>Erythrobacteraceae</taxon>
        <taxon>Alteraurantiacibacter</taxon>
    </lineage>
</organism>